<evidence type="ECO:0000256" key="2">
    <source>
        <dbReference type="ARBA" id="ARBA00023125"/>
    </source>
</evidence>
<dbReference type="PANTHER" id="PTHR43280">
    <property type="entry name" value="ARAC-FAMILY TRANSCRIPTIONAL REGULATOR"/>
    <property type="match status" value="1"/>
</dbReference>
<dbReference type="GO" id="GO:0043565">
    <property type="term" value="F:sequence-specific DNA binding"/>
    <property type="evidence" value="ECO:0007669"/>
    <property type="project" value="InterPro"/>
</dbReference>
<keyword evidence="2" id="KW-0238">DNA-binding</keyword>
<evidence type="ECO:0000259" key="4">
    <source>
        <dbReference type="PROSITE" id="PS01124"/>
    </source>
</evidence>
<dbReference type="SUPFAM" id="SSF46689">
    <property type="entry name" value="Homeodomain-like"/>
    <property type="match status" value="1"/>
</dbReference>
<proteinExistence type="predicted"/>
<accession>A0A9X2F475</accession>
<keyword evidence="6" id="KW-1185">Reference proteome</keyword>
<reference evidence="5" key="1">
    <citation type="submission" date="2022-06" db="EMBL/GenBank/DDBJ databases">
        <title>Solitalea sp. MAHUQ-68 isolated from rhizospheric soil.</title>
        <authorList>
            <person name="Huq M.A."/>
        </authorList>
    </citation>
    <scope>NUCLEOTIDE SEQUENCE</scope>
    <source>
        <strain evidence="5">MAHUQ-68</strain>
    </source>
</reference>
<dbReference type="Proteomes" id="UP001155182">
    <property type="component" value="Unassembled WGS sequence"/>
</dbReference>
<dbReference type="InterPro" id="IPR009057">
    <property type="entry name" value="Homeodomain-like_sf"/>
</dbReference>
<gene>
    <name evidence="5" type="ORF">NF867_01150</name>
</gene>
<sequence>MKLFIKNMVCIRCKMALKSELEKLGLQYTQLELGEVEIKGSISEDQLKQLDKGLRKYELELMDDKRSMLIEKIKSTIIELVHYTDDQLKVNLSDYLSQKLNHDYTYLANLFSEVQGITIEKFFITHRIEKVKELLVYDELSLTEISYKLHFSSVAHLSNQFKRITGLTPSYFKQLKHKRKGIVGLDNV</sequence>
<dbReference type="PROSITE" id="PS01124">
    <property type="entry name" value="HTH_ARAC_FAMILY_2"/>
    <property type="match status" value="1"/>
</dbReference>
<dbReference type="Gene3D" id="1.10.10.60">
    <property type="entry name" value="Homeodomain-like"/>
    <property type="match status" value="1"/>
</dbReference>
<name>A0A9X2F475_9SPHI</name>
<keyword evidence="3" id="KW-0804">Transcription</keyword>
<organism evidence="5 6">
    <name type="scientific">Solitalea agri</name>
    <dbReference type="NCBI Taxonomy" id="2953739"/>
    <lineage>
        <taxon>Bacteria</taxon>
        <taxon>Pseudomonadati</taxon>
        <taxon>Bacteroidota</taxon>
        <taxon>Sphingobacteriia</taxon>
        <taxon>Sphingobacteriales</taxon>
        <taxon>Sphingobacteriaceae</taxon>
        <taxon>Solitalea</taxon>
    </lineage>
</organism>
<evidence type="ECO:0000313" key="5">
    <source>
        <dbReference type="EMBL" id="MCO4291468.1"/>
    </source>
</evidence>
<feature type="domain" description="HTH araC/xylS-type" evidence="4">
    <location>
        <begin position="96"/>
        <end position="175"/>
    </location>
</feature>
<evidence type="ECO:0000313" key="6">
    <source>
        <dbReference type="Proteomes" id="UP001155182"/>
    </source>
</evidence>
<protein>
    <submittedName>
        <fullName evidence="5">AraC family transcriptional regulator</fullName>
    </submittedName>
</protein>
<dbReference type="RefSeq" id="WP_252585702.1">
    <property type="nucleotide sequence ID" value="NZ_JAMWYS010000003.1"/>
</dbReference>
<dbReference type="Pfam" id="PF12833">
    <property type="entry name" value="HTH_18"/>
    <property type="match status" value="1"/>
</dbReference>
<evidence type="ECO:0000256" key="1">
    <source>
        <dbReference type="ARBA" id="ARBA00023015"/>
    </source>
</evidence>
<comment type="caution">
    <text evidence="5">The sequence shown here is derived from an EMBL/GenBank/DDBJ whole genome shotgun (WGS) entry which is preliminary data.</text>
</comment>
<dbReference type="EMBL" id="JAMWYS010000003">
    <property type="protein sequence ID" value="MCO4291468.1"/>
    <property type="molecule type" value="Genomic_DNA"/>
</dbReference>
<dbReference type="SMART" id="SM00342">
    <property type="entry name" value="HTH_ARAC"/>
    <property type="match status" value="1"/>
</dbReference>
<dbReference type="GO" id="GO:0003700">
    <property type="term" value="F:DNA-binding transcription factor activity"/>
    <property type="evidence" value="ECO:0007669"/>
    <property type="project" value="InterPro"/>
</dbReference>
<dbReference type="PANTHER" id="PTHR43280:SF28">
    <property type="entry name" value="HTH-TYPE TRANSCRIPTIONAL ACTIVATOR RHAS"/>
    <property type="match status" value="1"/>
</dbReference>
<keyword evidence="1" id="KW-0805">Transcription regulation</keyword>
<evidence type="ECO:0000256" key="3">
    <source>
        <dbReference type="ARBA" id="ARBA00023163"/>
    </source>
</evidence>
<dbReference type="AlphaFoldDB" id="A0A9X2F475"/>
<dbReference type="InterPro" id="IPR018060">
    <property type="entry name" value="HTH_AraC"/>
</dbReference>